<dbReference type="EMBL" id="CAICTM010001916">
    <property type="protein sequence ID" value="CAB9526965.1"/>
    <property type="molecule type" value="Genomic_DNA"/>
</dbReference>
<evidence type="ECO:0000313" key="8">
    <source>
        <dbReference type="Proteomes" id="UP001153069"/>
    </source>
</evidence>
<keyword evidence="8" id="KW-1185">Reference proteome</keyword>
<proteinExistence type="predicted"/>
<dbReference type="GO" id="GO:0000166">
    <property type="term" value="F:nucleotide binding"/>
    <property type="evidence" value="ECO:0007669"/>
    <property type="project" value="UniProtKB-KW"/>
</dbReference>
<feature type="region of interest" description="Disordered" evidence="4">
    <location>
        <begin position="1"/>
        <end position="38"/>
    </location>
</feature>
<dbReference type="Proteomes" id="UP001153069">
    <property type="component" value="Unassembled WGS sequence"/>
</dbReference>
<comment type="caution">
    <text evidence="7">The sequence shown here is derived from an EMBL/GenBank/DDBJ whole genome shotgun (WGS) entry which is preliminary data.</text>
</comment>
<dbReference type="InterPro" id="IPR036554">
    <property type="entry name" value="GHMP_kinase_C_sf"/>
</dbReference>
<dbReference type="InterPro" id="IPR013750">
    <property type="entry name" value="GHMP_kinase_C_dom"/>
</dbReference>
<dbReference type="InterPro" id="IPR020568">
    <property type="entry name" value="Ribosomal_Su5_D2-typ_SF"/>
</dbReference>
<feature type="compositionally biased region" description="Low complexity" evidence="4">
    <location>
        <begin position="10"/>
        <end position="22"/>
    </location>
</feature>
<gene>
    <name evidence="7" type="ORF">SEMRO_1918_G305400.1</name>
</gene>
<evidence type="ECO:0000256" key="1">
    <source>
        <dbReference type="ARBA" id="ARBA00022679"/>
    </source>
</evidence>
<feature type="domain" description="GHMP kinase C-terminal" evidence="6">
    <location>
        <begin position="1220"/>
        <end position="1292"/>
    </location>
</feature>
<dbReference type="SUPFAM" id="SSF55060">
    <property type="entry name" value="GHMP Kinase, C-terminal domain"/>
    <property type="match status" value="1"/>
</dbReference>
<feature type="compositionally biased region" description="Polar residues" evidence="4">
    <location>
        <begin position="23"/>
        <end position="32"/>
    </location>
</feature>
<feature type="domain" description="GDP-fucose pyrophosphorylase" evidence="5">
    <location>
        <begin position="110"/>
        <end position="454"/>
    </location>
</feature>
<dbReference type="Pfam" id="PF07959">
    <property type="entry name" value="Fucose_pyrophosphorylase"/>
    <property type="match status" value="2"/>
</dbReference>
<keyword evidence="2" id="KW-0547">Nucleotide-binding</keyword>
<dbReference type="OrthoDB" id="271303at2759"/>
<reference evidence="7" key="1">
    <citation type="submission" date="2020-06" db="EMBL/GenBank/DDBJ databases">
        <authorList>
            <consortium name="Plant Systems Biology data submission"/>
        </authorList>
    </citation>
    <scope>NUCLEOTIDE SEQUENCE</scope>
    <source>
        <strain evidence="7">D6</strain>
    </source>
</reference>
<accession>A0A9N8EV63</accession>
<evidence type="ECO:0000256" key="4">
    <source>
        <dbReference type="SAM" id="MobiDB-lite"/>
    </source>
</evidence>
<feature type="domain" description="GDP-fucose pyrophosphorylase" evidence="5">
    <location>
        <begin position="488"/>
        <end position="651"/>
    </location>
</feature>
<dbReference type="Gene3D" id="3.30.230.120">
    <property type="match status" value="2"/>
</dbReference>
<dbReference type="PANTHER" id="PTHR32463:SF0">
    <property type="entry name" value="L-FUCOSE KINASE"/>
    <property type="match status" value="1"/>
</dbReference>
<dbReference type="PRINTS" id="PR00959">
    <property type="entry name" value="MEVGALKINASE"/>
</dbReference>
<dbReference type="InterPro" id="IPR012887">
    <property type="entry name" value="GDP_fucose_pyrophosphorylase"/>
</dbReference>
<dbReference type="GO" id="GO:0050201">
    <property type="term" value="F:fucokinase activity"/>
    <property type="evidence" value="ECO:0007669"/>
    <property type="project" value="TreeGrafter"/>
</dbReference>
<evidence type="ECO:0000256" key="3">
    <source>
        <dbReference type="ARBA" id="ARBA00022777"/>
    </source>
</evidence>
<evidence type="ECO:0000313" key="7">
    <source>
        <dbReference type="EMBL" id="CAB9526965.1"/>
    </source>
</evidence>
<organism evidence="7 8">
    <name type="scientific">Seminavis robusta</name>
    <dbReference type="NCBI Taxonomy" id="568900"/>
    <lineage>
        <taxon>Eukaryota</taxon>
        <taxon>Sar</taxon>
        <taxon>Stramenopiles</taxon>
        <taxon>Ochrophyta</taxon>
        <taxon>Bacillariophyta</taxon>
        <taxon>Bacillariophyceae</taxon>
        <taxon>Bacillariophycidae</taxon>
        <taxon>Naviculales</taxon>
        <taxon>Naviculaceae</taxon>
        <taxon>Seminavis</taxon>
    </lineage>
</organism>
<dbReference type="GO" id="GO:0042352">
    <property type="term" value="P:GDP-L-fucose salvage"/>
    <property type="evidence" value="ECO:0007669"/>
    <property type="project" value="TreeGrafter"/>
</dbReference>
<protein>
    <submittedName>
        <fullName evidence="7">L-fucose kinase</fullName>
    </submittedName>
</protein>
<dbReference type="SUPFAM" id="SSF54211">
    <property type="entry name" value="Ribosomal protein S5 domain 2-like"/>
    <property type="match status" value="1"/>
</dbReference>
<dbReference type="Pfam" id="PF08544">
    <property type="entry name" value="GHMP_kinases_C"/>
    <property type="match status" value="1"/>
</dbReference>
<dbReference type="InterPro" id="IPR052203">
    <property type="entry name" value="GHMP_Kinase-Related"/>
</dbReference>
<keyword evidence="1" id="KW-0808">Transferase</keyword>
<sequence>MGTMEEQHRTSSSNCGGSDTSSRGVSSPTASPTRRHRNKASMDVYPFAVVVVTFPDEGAARVATTGPLQELQETYPTTKFLATCDPLGCRCGSGGGTLAALEASGDDPDATILILHAGGDSSRCFTQMALGKAWTNLPLLDDRLGKEILSNPILLCMDSVARIFSQSHRLPKGSVVIAASDCLLSIPHYYKKGKSTRELGTSLNMNGNGNNGGDDDQHPKLPDVLGVAFPAAWETAKNHGVYVLAEPPACSTLEEANQRECEVPIRRVFQKPSIETLQAQPFVTFGNVPTDATGLAWIDNGIIAFLPKAARTLYDLARGILKTTTKPGLLAAMKEQEEKGNKVVSYQDLTQKVDLYTHFLQALTIVGEPGQELSQEQHRANYLKDHASDLDQTVANGIFDALSPFQFQALAVPEGKFLHLGTTRELIDFYVHGCKTTKHHHHQTAEEQQSVQQSAAKPTRHELYTQNCTFFGQELGLIRRLDLFIKWKDSQGSNSNNKNDCISKNCIIMGSVLEGSSVSSIGEGSVIEFCNLDSSANPGLSIQIGKDCLVSGLRHLEGSPIMADSTFRIPSETCMQMMPVVPSEDANVESSSFVVMALGVNDPIKNNLAESTLFGVEMEVFLNWANLTPDDIWPADEKRTVWNAKLHPVISSNTKKSFSSVWEWVNHLPNNSQDTLPETAKASLQSWKETTRLSLRQMRNQSDADKEFQYRRDLVNKVVPQKRQQHCQSIIDILWGRQHDECNFYPLLADTLKVEKEDSTMQFVSSPATEAVRSLDDVISGALLDQHHYDVCGRTLMVQSALLANLAEATFREGAIEENEKAMITAEIRKHCNTFLEVIQSHNASGADREKAYTEVVAIRKKFIKANEGAIGVKTVLKEFSDIMEEIARIMTAICVSGFLNDNAALKGNSDRLPPVVGQWVIATSPARVDLSGGWSDTPPICYEFGSAVTGIAVTVDKKKPLSSRCRIVPREASSDSAPIILVRSELRDSRKCDLVSSIDTEIREMKDLKDARDPSASGALVKCALVCLGLISLEQLQASQGEADAPSLQDRVNEFCQSHNGDVVMEIAVTSLLPQGSGMGTSSILGGCVLAAVGQCVGIKHTTTGDESDSSGNIIDSVSALEQILSTGGGFQDQVNGLIGGAKIVSTKPCELPIRLSIQQVEVAPSVQKNLDDRLLLAFTGKTRLAANILQNVLRRFALRTPEIVDCANRLVDGAHKARDALQKGDIDAVAECLHSYWKQKKHMAGDDVGVEPEAVRLIMEELKQQGLISGASLCGAGGGGFLVMIASADAETSKIDSAVQQCLGCSSDPDSASAFSWHECNISNVGLITTVLSSEETGMVADFEASWHSC</sequence>
<keyword evidence="3 7" id="KW-0418">Kinase</keyword>
<evidence type="ECO:0000259" key="5">
    <source>
        <dbReference type="Pfam" id="PF07959"/>
    </source>
</evidence>
<dbReference type="PANTHER" id="PTHR32463">
    <property type="entry name" value="L-FUCOSE KINASE"/>
    <property type="match status" value="1"/>
</dbReference>
<evidence type="ECO:0000259" key="6">
    <source>
        <dbReference type="Pfam" id="PF08544"/>
    </source>
</evidence>
<name>A0A9N8EV63_9STRA</name>
<evidence type="ECO:0000256" key="2">
    <source>
        <dbReference type="ARBA" id="ARBA00022741"/>
    </source>
</evidence>